<organism evidence="1 2">
    <name type="scientific">Carya illinoinensis</name>
    <name type="common">Pecan</name>
    <dbReference type="NCBI Taxonomy" id="32201"/>
    <lineage>
        <taxon>Eukaryota</taxon>
        <taxon>Viridiplantae</taxon>
        <taxon>Streptophyta</taxon>
        <taxon>Embryophyta</taxon>
        <taxon>Tracheophyta</taxon>
        <taxon>Spermatophyta</taxon>
        <taxon>Magnoliopsida</taxon>
        <taxon>eudicotyledons</taxon>
        <taxon>Gunneridae</taxon>
        <taxon>Pentapetalae</taxon>
        <taxon>rosids</taxon>
        <taxon>fabids</taxon>
        <taxon>Fagales</taxon>
        <taxon>Juglandaceae</taxon>
        <taxon>Carya</taxon>
    </lineage>
</organism>
<keyword evidence="2" id="KW-1185">Reference proteome</keyword>
<dbReference type="AlphaFoldDB" id="A0A8T1NRB6"/>
<gene>
    <name evidence="1" type="ORF">CIPAW_13G110800</name>
</gene>
<dbReference type="Proteomes" id="UP000811609">
    <property type="component" value="Chromosome 13"/>
</dbReference>
<reference evidence="1" key="1">
    <citation type="submission" date="2020-12" db="EMBL/GenBank/DDBJ databases">
        <title>WGS assembly of Carya illinoinensis cv. Pawnee.</title>
        <authorList>
            <person name="Platts A."/>
            <person name="Shu S."/>
            <person name="Wright S."/>
            <person name="Barry K."/>
            <person name="Edger P."/>
            <person name="Pires J.C."/>
            <person name="Schmutz J."/>
        </authorList>
    </citation>
    <scope>NUCLEOTIDE SEQUENCE</scope>
    <source>
        <tissue evidence="1">Leaf</tissue>
    </source>
</reference>
<evidence type="ECO:0000313" key="2">
    <source>
        <dbReference type="Proteomes" id="UP000811609"/>
    </source>
</evidence>
<dbReference type="EMBL" id="CM031821">
    <property type="protein sequence ID" value="KAG6631734.1"/>
    <property type="molecule type" value="Genomic_DNA"/>
</dbReference>
<name>A0A8T1NRB6_CARIL</name>
<sequence>MLGEGNTYWSWEMVKHLYFRIVVEVSIDAAPCSTYSTEHYPLNHWSG</sequence>
<evidence type="ECO:0000313" key="1">
    <source>
        <dbReference type="EMBL" id="KAG6631734.1"/>
    </source>
</evidence>
<comment type="caution">
    <text evidence="1">The sequence shown here is derived from an EMBL/GenBank/DDBJ whole genome shotgun (WGS) entry which is preliminary data.</text>
</comment>
<proteinExistence type="predicted"/>
<protein>
    <submittedName>
        <fullName evidence="1">Uncharacterized protein</fullName>
    </submittedName>
</protein>
<accession>A0A8T1NRB6</accession>